<feature type="transmembrane region" description="Helical" evidence="1">
    <location>
        <begin position="21"/>
        <end position="44"/>
    </location>
</feature>
<dbReference type="FunFam" id="3.80.10.10:FF:001202">
    <property type="entry name" value="Gastrulation-defective protein 3"/>
    <property type="match status" value="1"/>
</dbReference>
<dbReference type="eggNOG" id="KOG3665">
    <property type="taxonomic scope" value="Eukaryota"/>
</dbReference>
<proteinExistence type="evidence at transcript level"/>
<feature type="transmembrane region" description="Helical" evidence="1">
    <location>
        <begin position="91"/>
        <end position="110"/>
    </location>
</feature>
<reference evidence="2" key="3">
    <citation type="journal article" date="2011" name="PLoS Biol.">
        <title>A Novel Sperm-Delivered Toxin Causes Late-Stage Embryo Lethality and Transmission Ratio Distortion in C. elegans.</title>
        <authorList>
            <person name="Seidel H.S."/>
            <person name="Ailion M."/>
            <person name="Li J."/>
            <person name="van Oudenaarden A."/>
            <person name="Rockman M.V."/>
            <person name="Kruglyak L."/>
        </authorList>
    </citation>
    <scope>NUCLEOTIDE SEQUENCE</scope>
    <source>
        <strain evidence="2">N2</strain>
    </source>
</reference>
<dbReference type="OrthoDB" id="5838776at2759"/>
<dbReference type="PaxDb" id="6239-Y71A12B.17b"/>
<evidence type="ECO:0000256" key="1">
    <source>
        <dbReference type="SAM" id="Phobius"/>
    </source>
</evidence>
<gene>
    <name evidence="3 5" type="primary">gadr-5</name>
    <name evidence="3" type="ORF">CELE_Y71A12B.17</name>
    <name evidence="5" type="ORF">Y71A12B.17</name>
</gene>
<dbReference type="Gene3D" id="3.80.10.10">
    <property type="entry name" value="Ribonuclease Inhibitor"/>
    <property type="match status" value="1"/>
</dbReference>
<dbReference type="Bgee" id="WBGene00045058">
    <property type="expression patterns" value="Expressed in embryo and 2 other cell types or tissues"/>
</dbReference>
<sequence>MSDFDSEERPTFDGWSCRLGFMLLTFNLLVITGIATGISNMIRICVDPPECKTGEVYVIIALVIIFLGFIGFLIGYNFYNWTKKMYLPLLTLNRASIVTFGFLLLIYQAIDSNVFLLYLYSISWGLIAACYFNSLCAQLVSSIIPEERLIILNGYLCIFFSGAAGFGLDRFTVKLEYGGFKLGSFILLGPLVMSYLITYIVSKNERKEGHLTHCNSAYRLPHKLTNSLANIAAAQIARHIEDGHYKDPNIFQELDTKSHEAIFSKLLLLNPKAYKFIAKATQIQESVVIGKRVHAQHYYARNIDIMTSLTSVLYGKSLAKIHSLDIGECRSQLTPGWVRLIGTMLPSLQSLDISNKPLSKEDFSQLCNFFQNLQKLNISDTCVKKLQGISKLKNLKVLSMRNLQFRTATDMLDLFKLKGLVALDVSRDIAKANIKTIRQFVECGNVLPSLTFLDASGTDINQDLLDSLEYQPNLQKILAIDTDLQDSNTPKVLNFATLETTLKALAHYTNLKNSAATRRCLASIKSQFKKNHDDGERYDVVNCLKHVIEAIETFSPDGSLDVNTMWSGHTYIQGVMCLTEISINKSHLFHQIDAKLVLEMLLVASERLTILKSSLSQHPCQEVWEAIENLVEQEFDWLDYDRIGKISMRFAFKVGLRSDWFEHQAMPVVDMCTERSPSQDFRDFPARLHTKYVIDLRKQAIAERNTRECMSLLKILHSTTLDSKLECEDILECKRFCKLVWCLENGESDELQLGVLRVIRNIIVVHKSSNFTERFTNVEYTVFQQLLIDWTSNKAYNIFTIIALRIFLTEKDWTPCEFADEANDLLIDRFQFFQPTEITEDLEIYMGTVEKVLKNSKLDGPVLWALLTLQILAGRSKENVWTIRGQPEMLKFIGNPRVASEAVRNATESLLELIN</sequence>
<dbReference type="InterPro" id="IPR032675">
    <property type="entry name" value="LRR_dom_sf"/>
</dbReference>
<feature type="non-terminal residue" evidence="2">
    <location>
        <position position="915"/>
    </location>
</feature>
<dbReference type="EMBL" id="HQ291557">
    <property type="protein sequence ID" value="AEN71566.1"/>
    <property type="molecule type" value="mRNA"/>
</dbReference>
<dbReference type="EMBL" id="BX284601">
    <property type="protein sequence ID" value="CCE71291.2"/>
    <property type="molecule type" value="Genomic_DNA"/>
</dbReference>
<dbReference type="SUPFAM" id="SSF52047">
    <property type="entry name" value="RNI-like"/>
    <property type="match status" value="1"/>
</dbReference>
<dbReference type="GeneID" id="4927064"/>
<feature type="transmembrane region" description="Helical" evidence="1">
    <location>
        <begin position="149"/>
        <end position="168"/>
    </location>
</feature>
<dbReference type="PANTHER" id="PTHR12904">
    <property type="match status" value="1"/>
</dbReference>
<dbReference type="Proteomes" id="UP000001940">
    <property type="component" value="Chromosome I"/>
</dbReference>
<evidence type="ECO:0000313" key="3">
    <source>
        <dbReference type="EMBL" id="CCE71291.2"/>
    </source>
</evidence>
<dbReference type="AlphaFoldDB" id="G3DRG2"/>
<dbReference type="CTD" id="4927064"/>
<accession>H2KMM1</accession>
<reference evidence="3" key="4">
    <citation type="submission" date="2024-10" db="EMBL/GenBank/DDBJ databases">
        <authorList>
            <consortium name="WormBase Consortium"/>
            <person name="WormBase"/>
        </authorList>
    </citation>
    <scope>NUCLEOTIDE SEQUENCE</scope>
    <source>
        <strain evidence="3">Bristol N2</strain>
    </source>
</reference>
<dbReference type="KEGG" id="cel:CELE_Y71A12B.17"/>
<reference evidence="3 4" key="1">
    <citation type="journal article" date="1998" name="Science">
        <title>Genome sequence of the nematode C. elegans: a platform for investigating biology.</title>
        <authorList>
            <consortium name="The C. elegans sequencing consortium"/>
            <person name="Sulson J.E."/>
            <person name="Waterston R."/>
        </authorList>
    </citation>
    <scope>NUCLEOTIDE SEQUENCE [LARGE SCALE GENOMIC DNA]</scope>
    <source>
        <strain evidence="3 4">Bristol N2</strain>
    </source>
</reference>
<dbReference type="RefSeq" id="NP_001252264.2">
    <property type="nucleotide sequence ID" value="NM_001265335.3"/>
</dbReference>
<dbReference type="WormBase" id="Y71A12B.17b">
    <property type="protein sequence ID" value="CE48003"/>
    <property type="gene ID" value="WBGene00045058"/>
    <property type="gene designation" value="gadr-5"/>
</dbReference>
<name>G3DRG2_CAEEL</name>
<evidence type="ECO:0000313" key="4">
    <source>
        <dbReference type="Proteomes" id="UP000001940"/>
    </source>
</evidence>
<keyword evidence="1" id="KW-0472">Membrane</keyword>
<dbReference type="GO" id="GO:0031462">
    <property type="term" value="C:Cul2-RING ubiquitin ligase complex"/>
    <property type="evidence" value="ECO:0000318"/>
    <property type="project" value="GO_Central"/>
</dbReference>
<keyword evidence="1" id="KW-1133">Transmembrane helix</keyword>
<protein>
    <submittedName>
        <fullName evidence="3">TIR domain-containing protein</fullName>
    </submittedName>
    <submittedName>
        <fullName evidence="2">Y71A12B.17</fullName>
    </submittedName>
</protein>
<dbReference type="ExpressionAtlas" id="G3DRG2">
    <property type="expression patterns" value="baseline"/>
</dbReference>
<feature type="transmembrane region" description="Helical" evidence="1">
    <location>
        <begin position="56"/>
        <end position="79"/>
    </location>
</feature>
<dbReference type="PANTHER" id="PTHR12904:SF28">
    <property type="entry name" value="ATP SYNTHASE SUBUNIT ALPHA-RELATED"/>
    <property type="match status" value="1"/>
</dbReference>
<evidence type="ECO:0000313" key="5">
    <source>
        <dbReference type="WormBase" id="Y71A12B.17b"/>
    </source>
</evidence>
<keyword evidence="1" id="KW-0812">Transmembrane</keyword>
<accession>G3DRG2</accession>
<evidence type="ECO:0000313" key="2">
    <source>
        <dbReference type="EMBL" id="AEN71566.1"/>
    </source>
</evidence>
<reference evidence="3" key="2">
    <citation type="submission" date="2003-03" db="EMBL/GenBank/DDBJ databases">
        <authorList>
            <person name="Sulson J.E."/>
            <person name="Waterston R."/>
        </authorList>
    </citation>
    <scope>NUCLEOTIDE SEQUENCE</scope>
    <source>
        <strain evidence="3">Bristol N2</strain>
    </source>
</reference>
<keyword evidence="4" id="KW-1185">Reference proteome</keyword>
<dbReference type="STRING" id="6239.Y71A12B.17b.1"/>
<dbReference type="InterPro" id="IPR051341">
    <property type="entry name" value="Zyg-11_UBL_adapter"/>
</dbReference>
<dbReference type="SMR" id="G3DRG2"/>
<organism evidence="2">
    <name type="scientific">Caenorhabditis elegans</name>
    <dbReference type="NCBI Taxonomy" id="6239"/>
    <lineage>
        <taxon>Eukaryota</taxon>
        <taxon>Metazoa</taxon>
        <taxon>Ecdysozoa</taxon>
        <taxon>Nematoda</taxon>
        <taxon>Chromadorea</taxon>
        <taxon>Rhabditida</taxon>
        <taxon>Rhabditina</taxon>
        <taxon>Rhabditomorpha</taxon>
        <taxon>Rhabditoidea</taxon>
        <taxon>Rhabditidae</taxon>
        <taxon>Peloderinae</taxon>
        <taxon>Caenorhabditis</taxon>
    </lineage>
</organism>
<feature type="transmembrane region" description="Helical" evidence="1">
    <location>
        <begin position="116"/>
        <end position="137"/>
    </location>
</feature>
<dbReference type="AGR" id="WB:WBGene00045058"/>